<dbReference type="STRING" id="1445510.YC6258_04164"/>
<gene>
    <name evidence="1" type="ORF">YC6258_04164</name>
</gene>
<accession>A0A0C5VA29</accession>
<protein>
    <submittedName>
        <fullName evidence="1">Uncharacterized protein</fullName>
    </submittedName>
</protein>
<dbReference type="AlphaFoldDB" id="A0A0C5VA29"/>
<dbReference type="HOGENOM" id="CLU_3310539_0_0_6"/>
<dbReference type="KEGG" id="gsn:YC6258_04164"/>
<name>A0A0C5VA29_9GAMM</name>
<keyword evidence="2" id="KW-1185">Reference proteome</keyword>
<sequence length="39" mass="4462">MSVFNIQYHLIVAVQICLQTFVDTNSKIIFSKSYTAKIP</sequence>
<dbReference type="Proteomes" id="UP000032266">
    <property type="component" value="Chromosome"/>
</dbReference>
<proteinExistence type="predicted"/>
<reference evidence="1 2" key="1">
    <citation type="submission" date="2014-01" db="EMBL/GenBank/DDBJ databases">
        <title>Full genme sequencing of cellulolytic bacterium Gynuella sunshinyii YC6258T gen. nov., sp. nov.</title>
        <authorList>
            <person name="Khan H."/>
            <person name="Chung E.J."/>
            <person name="Chung Y.R."/>
        </authorList>
    </citation>
    <scope>NUCLEOTIDE SEQUENCE [LARGE SCALE GENOMIC DNA]</scope>
    <source>
        <strain evidence="1 2">YC6258</strain>
    </source>
</reference>
<organism evidence="1 2">
    <name type="scientific">Gynuella sunshinyii YC6258</name>
    <dbReference type="NCBI Taxonomy" id="1445510"/>
    <lineage>
        <taxon>Bacteria</taxon>
        <taxon>Pseudomonadati</taxon>
        <taxon>Pseudomonadota</taxon>
        <taxon>Gammaproteobacteria</taxon>
        <taxon>Oceanospirillales</taxon>
        <taxon>Saccharospirillaceae</taxon>
        <taxon>Gynuella</taxon>
    </lineage>
</organism>
<dbReference type="EMBL" id="CP007142">
    <property type="protein sequence ID" value="AJQ96200.1"/>
    <property type="molecule type" value="Genomic_DNA"/>
</dbReference>
<evidence type="ECO:0000313" key="2">
    <source>
        <dbReference type="Proteomes" id="UP000032266"/>
    </source>
</evidence>
<evidence type="ECO:0000313" key="1">
    <source>
        <dbReference type="EMBL" id="AJQ96200.1"/>
    </source>
</evidence>